<evidence type="ECO:0000256" key="2">
    <source>
        <dbReference type="SAM" id="SignalP"/>
    </source>
</evidence>
<dbReference type="NCBIfam" id="NF033919">
    <property type="entry name" value="PA2779_fam"/>
    <property type="match status" value="1"/>
</dbReference>
<keyword evidence="2" id="KW-0732">Signal</keyword>
<dbReference type="AlphaFoldDB" id="A0A3C1KNN2"/>
<dbReference type="STRING" id="1121937.GCA_000423125_01954"/>
<protein>
    <recommendedName>
        <fullName evidence="5">PA2779 family protein</fullName>
    </recommendedName>
</protein>
<feature type="chain" id="PRO_5017609072" description="PA2779 family protein" evidence="2">
    <location>
        <begin position="27"/>
        <end position="124"/>
    </location>
</feature>
<evidence type="ECO:0000313" key="4">
    <source>
        <dbReference type="Proteomes" id="UP000259273"/>
    </source>
</evidence>
<sequence>MLKSRLLVLLQITALLVVSTVGTAQAAVIGTANHFAEQTRSEPLAQVTTALASETVQQHLLAMGVSPQDTLARVNALSTAELQQLAQQLDTLPAGSGALGVLGALFLVLLVLELIGVTNVFSKF</sequence>
<keyword evidence="1" id="KW-1133">Transmembrane helix</keyword>
<evidence type="ECO:0008006" key="5">
    <source>
        <dbReference type="Google" id="ProtNLM"/>
    </source>
</evidence>
<organism evidence="3 4">
    <name type="scientific">Haliea salexigens</name>
    <dbReference type="NCBI Taxonomy" id="287487"/>
    <lineage>
        <taxon>Bacteria</taxon>
        <taxon>Pseudomonadati</taxon>
        <taxon>Pseudomonadota</taxon>
        <taxon>Gammaproteobacteria</taxon>
        <taxon>Cellvibrionales</taxon>
        <taxon>Halieaceae</taxon>
        <taxon>Haliea</taxon>
    </lineage>
</organism>
<proteinExistence type="predicted"/>
<comment type="caution">
    <text evidence="3">The sequence shown here is derived from an EMBL/GenBank/DDBJ whole genome shotgun (WGS) entry which is preliminary data.</text>
</comment>
<dbReference type="InterPro" id="IPR046735">
    <property type="entry name" value="PA2779-like"/>
</dbReference>
<dbReference type="Pfam" id="PF20332">
    <property type="entry name" value="DUF6627"/>
    <property type="match status" value="1"/>
</dbReference>
<name>A0A3C1KNN2_9GAMM</name>
<keyword evidence="1" id="KW-0472">Membrane</keyword>
<evidence type="ECO:0000313" key="3">
    <source>
        <dbReference type="EMBL" id="HAN28073.1"/>
    </source>
</evidence>
<reference evidence="3 4" key="1">
    <citation type="journal article" date="2018" name="Nat. Biotechnol.">
        <title>A standardized bacterial taxonomy based on genome phylogeny substantially revises the tree of life.</title>
        <authorList>
            <person name="Parks D.H."/>
            <person name="Chuvochina M."/>
            <person name="Waite D.W."/>
            <person name="Rinke C."/>
            <person name="Skarshewski A."/>
            <person name="Chaumeil P.A."/>
            <person name="Hugenholtz P."/>
        </authorList>
    </citation>
    <scope>NUCLEOTIDE SEQUENCE [LARGE SCALE GENOMIC DNA]</scope>
    <source>
        <strain evidence="3">UBA9158</strain>
    </source>
</reference>
<keyword evidence="1" id="KW-0812">Transmembrane</keyword>
<accession>A0A3C1KNN2</accession>
<dbReference type="EMBL" id="DMND01000136">
    <property type="protein sequence ID" value="HAN28073.1"/>
    <property type="molecule type" value="Genomic_DNA"/>
</dbReference>
<feature type="signal peptide" evidence="2">
    <location>
        <begin position="1"/>
        <end position="26"/>
    </location>
</feature>
<dbReference type="Proteomes" id="UP000259273">
    <property type="component" value="Unassembled WGS sequence"/>
</dbReference>
<gene>
    <name evidence="3" type="ORF">DCP75_10220</name>
</gene>
<evidence type="ECO:0000256" key="1">
    <source>
        <dbReference type="SAM" id="Phobius"/>
    </source>
</evidence>
<feature type="transmembrane region" description="Helical" evidence="1">
    <location>
        <begin position="98"/>
        <end position="121"/>
    </location>
</feature>